<dbReference type="SUPFAM" id="SSF47203">
    <property type="entry name" value="Acyl-CoA dehydrogenase C-terminal domain-like"/>
    <property type="match status" value="1"/>
</dbReference>
<evidence type="ECO:0000256" key="1">
    <source>
        <dbReference type="ARBA" id="ARBA00001974"/>
    </source>
</evidence>
<comment type="cofactor">
    <cofactor evidence="1 5">
        <name>FAD</name>
        <dbReference type="ChEBI" id="CHEBI:57692"/>
    </cofactor>
</comment>
<dbReference type="PANTHER" id="PTHR43884">
    <property type="entry name" value="ACYL-COA DEHYDROGENASE"/>
    <property type="match status" value="1"/>
</dbReference>
<dbReference type="InterPro" id="IPR046373">
    <property type="entry name" value="Acyl-CoA_Oxase/DH_mid-dom_sf"/>
</dbReference>
<dbReference type="InterPro" id="IPR037069">
    <property type="entry name" value="AcylCoA_DH/ox_N_sf"/>
</dbReference>
<feature type="domain" description="Acyl-CoA dehydrogenase/oxidase C-terminal" evidence="6">
    <location>
        <begin position="228"/>
        <end position="377"/>
    </location>
</feature>
<keyword evidence="4 5" id="KW-0274">FAD</keyword>
<dbReference type="PIRSF" id="PIRSF016578">
    <property type="entry name" value="HsaA"/>
    <property type="match status" value="1"/>
</dbReference>
<name>A0ABW3VAR9_9PSEU</name>
<evidence type="ECO:0000313" key="10">
    <source>
        <dbReference type="Proteomes" id="UP001597182"/>
    </source>
</evidence>
<evidence type="ECO:0000259" key="8">
    <source>
        <dbReference type="Pfam" id="PF02771"/>
    </source>
</evidence>
<evidence type="ECO:0000259" key="6">
    <source>
        <dbReference type="Pfam" id="PF00441"/>
    </source>
</evidence>
<accession>A0ABW3VAR9</accession>
<gene>
    <name evidence="9" type="ORF">ACFQ34_01500</name>
</gene>
<dbReference type="InterPro" id="IPR006091">
    <property type="entry name" value="Acyl-CoA_Oxase/DH_mid-dom"/>
</dbReference>
<evidence type="ECO:0000256" key="2">
    <source>
        <dbReference type="ARBA" id="ARBA00009347"/>
    </source>
</evidence>
<evidence type="ECO:0000256" key="4">
    <source>
        <dbReference type="ARBA" id="ARBA00022827"/>
    </source>
</evidence>
<dbReference type="EC" id="1.-.-.-" evidence="9"/>
<dbReference type="Gene3D" id="1.20.140.10">
    <property type="entry name" value="Butyryl-CoA Dehydrogenase, subunit A, domain 3"/>
    <property type="match status" value="1"/>
</dbReference>
<sequence>MSWELDDEHREFRDVCRGFVDKVVRPAVDAAEAAGTFPAELWKPLGDAGMLGLVTPPEFGGSDGDALAVAIFAEEIARASGGIAVTALVSAYMAGTHLVRYGSPAQQDRWLAAIASGEAVAAIAVTEPDTGSDVARIRSTARPADDGWVLDGRKMFITNAGIADVLVVAARTGEPGRRGVTLFEVPAGTPGLSFSRPLPKMGWHSSDTREVVLDGVRVPSDAVVGAVDRGFYQIMEGFQLERIALAAMGLGHAQECLDLALGYTREREAFGAPLTHLQTIRHRLALMEIELDAARLVTHQAAARLDSGHPEAGRSVARAKYLAAVAANRIVDDAVQLFGGAGFVEESPVARHYRDARILRIGGGTDEIQLEILTRGMAG</sequence>
<comment type="caution">
    <text evidence="9">The sequence shown here is derived from an EMBL/GenBank/DDBJ whole genome shotgun (WGS) entry which is preliminary data.</text>
</comment>
<dbReference type="Gene3D" id="2.40.110.10">
    <property type="entry name" value="Butyryl-CoA Dehydrogenase, subunit A, domain 2"/>
    <property type="match status" value="1"/>
</dbReference>
<dbReference type="Pfam" id="PF02771">
    <property type="entry name" value="Acyl-CoA_dh_N"/>
    <property type="match status" value="1"/>
</dbReference>
<keyword evidence="5 9" id="KW-0560">Oxidoreductase</keyword>
<dbReference type="Pfam" id="PF02770">
    <property type="entry name" value="Acyl-CoA_dh_M"/>
    <property type="match status" value="1"/>
</dbReference>
<evidence type="ECO:0000259" key="7">
    <source>
        <dbReference type="Pfam" id="PF02770"/>
    </source>
</evidence>
<feature type="domain" description="Acyl-CoA dehydrogenase/oxidase N-terminal" evidence="8">
    <location>
        <begin position="7"/>
        <end position="118"/>
    </location>
</feature>
<keyword evidence="10" id="KW-1185">Reference proteome</keyword>
<reference evidence="10" key="1">
    <citation type="journal article" date="2019" name="Int. J. Syst. Evol. Microbiol.">
        <title>The Global Catalogue of Microorganisms (GCM) 10K type strain sequencing project: providing services to taxonomists for standard genome sequencing and annotation.</title>
        <authorList>
            <consortium name="The Broad Institute Genomics Platform"/>
            <consortium name="The Broad Institute Genome Sequencing Center for Infectious Disease"/>
            <person name="Wu L."/>
            <person name="Ma J."/>
        </authorList>
    </citation>
    <scope>NUCLEOTIDE SEQUENCE [LARGE SCALE GENOMIC DNA]</scope>
    <source>
        <strain evidence="10">CCUG 49018</strain>
    </source>
</reference>
<dbReference type="EMBL" id="JBHTMB010000009">
    <property type="protein sequence ID" value="MFD1231948.1"/>
    <property type="molecule type" value="Genomic_DNA"/>
</dbReference>
<dbReference type="InterPro" id="IPR009075">
    <property type="entry name" value="AcylCo_DH/oxidase_C"/>
</dbReference>
<evidence type="ECO:0000256" key="5">
    <source>
        <dbReference type="RuleBase" id="RU362125"/>
    </source>
</evidence>
<dbReference type="SUPFAM" id="SSF56645">
    <property type="entry name" value="Acyl-CoA dehydrogenase NM domain-like"/>
    <property type="match status" value="1"/>
</dbReference>
<dbReference type="RefSeq" id="WP_339121654.1">
    <property type="nucleotide sequence ID" value="NZ_BAABKS010000007.1"/>
</dbReference>
<comment type="similarity">
    <text evidence="2 5">Belongs to the acyl-CoA dehydrogenase family.</text>
</comment>
<protein>
    <submittedName>
        <fullName evidence="9">Acyl-CoA dehydrogenase family protein</fullName>
        <ecNumber evidence="9">1.-.-.-</ecNumber>
    </submittedName>
</protein>
<dbReference type="Proteomes" id="UP001597182">
    <property type="component" value="Unassembled WGS sequence"/>
</dbReference>
<evidence type="ECO:0000313" key="9">
    <source>
        <dbReference type="EMBL" id="MFD1231948.1"/>
    </source>
</evidence>
<keyword evidence="3 5" id="KW-0285">Flavoprotein</keyword>
<dbReference type="Pfam" id="PF00441">
    <property type="entry name" value="Acyl-CoA_dh_1"/>
    <property type="match status" value="1"/>
</dbReference>
<evidence type="ECO:0000256" key="3">
    <source>
        <dbReference type="ARBA" id="ARBA00022630"/>
    </source>
</evidence>
<proteinExistence type="inferred from homology"/>
<feature type="domain" description="Acyl-CoA oxidase/dehydrogenase middle" evidence="7">
    <location>
        <begin position="122"/>
        <end position="216"/>
    </location>
</feature>
<dbReference type="InterPro" id="IPR006089">
    <property type="entry name" value="Acyl-CoA_DH_CS"/>
</dbReference>
<dbReference type="Gene3D" id="1.10.540.10">
    <property type="entry name" value="Acyl-CoA dehydrogenase/oxidase, N-terminal domain"/>
    <property type="match status" value="1"/>
</dbReference>
<dbReference type="InterPro" id="IPR009100">
    <property type="entry name" value="AcylCoA_DH/oxidase_NM_dom_sf"/>
</dbReference>
<dbReference type="PANTHER" id="PTHR43884:SF12">
    <property type="entry name" value="ISOVALERYL-COA DEHYDROGENASE, MITOCHONDRIAL-RELATED"/>
    <property type="match status" value="1"/>
</dbReference>
<organism evidence="9 10">
    <name type="scientific">Pseudonocardia benzenivorans</name>
    <dbReference type="NCBI Taxonomy" id="228005"/>
    <lineage>
        <taxon>Bacteria</taxon>
        <taxon>Bacillati</taxon>
        <taxon>Actinomycetota</taxon>
        <taxon>Actinomycetes</taxon>
        <taxon>Pseudonocardiales</taxon>
        <taxon>Pseudonocardiaceae</taxon>
        <taxon>Pseudonocardia</taxon>
    </lineage>
</organism>
<dbReference type="InterPro" id="IPR013786">
    <property type="entry name" value="AcylCoA_DH/ox_N"/>
</dbReference>
<dbReference type="PROSITE" id="PS00073">
    <property type="entry name" value="ACYL_COA_DH_2"/>
    <property type="match status" value="1"/>
</dbReference>
<dbReference type="InterPro" id="IPR036250">
    <property type="entry name" value="AcylCo_DH-like_C"/>
</dbReference>
<dbReference type="GO" id="GO:0016491">
    <property type="term" value="F:oxidoreductase activity"/>
    <property type="evidence" value="ECO:0007669"/>
    <property type="project" value="UniProtKB-KW"/>
</dbReference>